<proteinExistence type="predicted"/>
<evidence type="ECO:0000313" key="2">
    <source>
        <dbReference type="Proteomes" id="UP001283361"/>
    </source>
</evidence>
<accession>A0AAE0Z275</accession>
<name>A0AAE0Z275_9GAST</name>
<dbReference type="EMBL" id="JAWDGP010004953">
    <property type="protein sequence ID" value="KAK3760781.1"/>
    <property type="molecule type" value="Genomic_DNA"/>
</dbReference>
<protein>
    <submittedName>
        <fullName evidence="1">Uncharacterized protein</fullName>
    </submittedName>
</protein>
<keyword evidence="2" id="KW-1185">Reference proteome</keyword>
<organism evidence="1 2">
    <name type="scientific">Elysia crispata</name>
    <name type="common">lettuce slug</name>
    <dbReference type="NCBI Taxonomy" id="231223"/>
    <lineage>
        <taxon>Eukaryota</taxon>
        <taxon>Metazoa</taxon>
        <taxon>Spiralia</taxon>
        <taxon>Lophotrochozoa</taxon>
        <taxon>Mollusca</taxon>
        <taxon>Gastropoda</taxon>
        <taxon>Heterobranchia</taxon>
        <taxon>Euthyneura</taxon>
        <taxon>Panpulmonata</taxon>
        <taxon>Sacoglossa</taxon>
        <taxon>Placobranchoidea</taxon>
        <taxon>Plakobranchidae</taxon>
        <taxon>Elysia</taxon>
    </lineage>
</organism>
<comment type="caution">
    <text evidence="1">The sequence shown here is derived from an EMBL/GenBank/DDBJ whole genome shotgun (WGS) entry which is preliminary data.</text>
</comment>
<reference evidence="1" key="1">
    <citation type="journal article" date="2023" name="G3 (Bethesda)">
        <title>A reference genome for the long-term kleptoplast-retaining sea slug Elysia crispata morphotype clarki.</title>
        <authorList>
            <person name="Eastman K.E."/>
            <person name="Pendleton A.L."/>
            <person name="Shaikh M.A."/>
            <person name="Suttiyut T."/>
            <person name="Ogas R."/>
            <person name="Tomko P."/>
            <person name="Gavelis G."/>
            <person name="Widhalm J.R."/>
            <person name="Wisecaver J.H."/>
        </authorList>
    </citation>
    <scope>NUCLEOTIDE SEQUENCE</scope>
    <source>
        <strain evidence="1">ECLA1</strain>
    </source>
</reference>
<gene>
    <name evidence="1" type="ORF">RRG08_056190</name>
</gene>
<dbReference type="AlphaFoldDB" id="A0AAE0Z275"/>
<sequence>MRFIWLDTYCSVTLVTKKTLRTIQVPYGTRLSQDSINLCVSLELLGQIDRPEAILYTDRGHGDTVTRGDDIFAGRRRGNCYFTSHKFAMKGDAVMRSDEAVWPGQAVKLVAGWLGEAWFGCPQAFKPISTH</sequence>
<evidence type="ECO:0000313" key="1">
    <source>
        <dbReference type="EMBL" id="KAK3760781.1"/>
    </source>
</evidence>
<dbReference type="Proteomes" id="UP001283361">
    <property type="component" value="Unassembled WGS sequence"/>
</dbReference>